<dbReference type="SMART" id="SM00091">
    <property type="entry name" value="PAS"/>
    <property type="match status" value="2"/>
</dbReference>
<dbReference type="SUPFAM" id="SSF55073">
    <property type="entry name" value="Nucleotide cyclase"/>
    <property type="match status" value="1"/>
</dbReference>
<evidence type="ECO:0000259" key="4">
    <source>
        <dbReference type="PROSITE" id="PS50883"/>
    </source>
</evidence>
<keyword evidence="1" id="KW-0812">Transmembrane</keyword>
<dbReference type="eggNOG" id="COG5001">
    <property type="taxonomic scope" value="Bacteria"/>
</dbReference>
<evidence type="ECO:0000256" key="1">
    <source>
        <dbReference type="SAM" id="Phobius"/>
    </source>
</evidence>
<dbReference type="Pfam" id="PF13426">
    <property type="entry name" value="PAS_9"/>
    <property type="match status" value="1"/>
</dbReference>
<dbReference type="KEGG" id="dar:Daro_0505"/>
<evidence type="ECO:0000259" key="2">
    <source>
        <dbReference type="PROSITE" id="PS50112"/>
    </source>
</evidence>
<dbReference type="Gene3D" id="3.20.20.450">
    <property type="entry name" value="EAL domain"/>
    <property type="match status" value="1"/>
</dbReference>
<feature type="domain" description="GGDEF" evidence="5">
    <location>
        <begin position="552"/>
        <end position="690"/>
    </location>
</feature>
<protein>
    <submittedName>
        <fullName evidence="6">Diguanylate cyclase/phosphodiesterase with PAS/PAC sensor(S)</fullName>
    </submittedName>
</protein>
<evidence type="ECO:0000259" key="3">
    <source>
        <dbReference type="PROSITE" id="PS50113"/>
    </source>
</evidence>
<dbReference type="Gene3D" id="3.30.70.270">
    <property type="match status" value="1"/>
</dbReference>
<dbReference type="Pfam" id="PF00563">
    <property type="entry name" value="EAL"/>
    <property type="match status" value="1"/>
</dbReference>
<evidence type="ECO:0000259" key="5">
    <source>
        <dbReference type="PROSITE" id="PS50887"/>
    </source>
</evidence>
<organism evidence="6">
    <name type="scientific">Dechloromonas aromatica (strain RCB)</name>
    <dbReference type="NCBI Taxonomy" id="159087"/>
    <lineage>
        <taxon>Bacteria</taxon>
        <taxon>Pseudomonadati</taxon>
        <taxon>Pseudomonadota</taxon>
        <taxon>Betaproteobacteria</taxon>
        <taxon>Rhodocyclales</taxon>
        <taxon>Azonexaceae</taxon>
        <taxon>Dechloromonas</taxon>
    </lineage>
</organism>
<feature type="transmembrane region" description="Helical" evidence="1">
    <location>
        <begin position="78"/>
        <end position="101"/>
    </location>
</feature>
<feature type="domain" description="PAS" evidence="2">
    <location>
        <begin position="393"/>
        <end position="441"/>
    </location>
</feature>
<feature type="domain" description="PAC" evidence="3">
    <location>
        <begin position="468"/>
        <end position="520"/>
    </location>
</feature>
<dbReference type="InterPro" id="IPR043128">
    <property type="entry name" value="Rev_trsase/Diguanyl_cyclase"/>
</dbReference>
<dbReference type="PANTHER" id="PTHR44757">
    <property type="entry name" value="DIGUANYLATE CYCLASE DGCP"/>
    <property type="match status" value="1"/>
</dbReference>
<keyword evidence="1" id="KW-0472">Membrane</keyword>
<dbReference type="InterPro" id="IPR001610">
    <property type="entry name" value="PAC"/>
</dbReference>
<dbReference type="SUPFAM" id="SSF55785">
    <property type="entry name" value="PYP-like sensor domain (PAS domain)"/>
    <property type="match status" value="2"/>
</dbReference>
<dbReference type="PROSITE" id="PS50887">
    <property type="entry name" value="GGDEF"/>
    <property type="match status" value="1"/>
</dbReference>
<dbReference type="PROSITE" id="PS50112">
    <property type="entry name" value="PAS"/>
    <property type="match status" value="2"/>
</dbReference>
<dbReference type="PANTHER" id="PTHR44757:SF2">
    <property type="entry name" value="BIOFILM ARCHITECTURE MAINTENANCE PROTEIN MBAA"/>
    <property type="match status" value="1"/>
</dbReference>
<dbReference type="PROSITE" id="PS50883">
    <property type="entry name" value="EAL"/>
    <property type="match status" value="1"/>
</dbReference>
<dbReference type="InterPro" id="IPR000014">
    <property type="entry name" value="PAS"/>
</dbReference>
<dbReference type="InterPro" id="IPR033425">
    <property type="entry name" value="MASE3"/>
</dbReference>
<feature type="transmembrane region" description="Helical" evidence="1">
    <location>
        <begin position="182"/>
        <end position="203"/>
    </location>
</feature>
<gene>
    <name evidence="6" type="ordered locus">Daro_0505</name>
</gene>
<name>Q47IR9_DECAR</name>
<dbReference type="FunFam" id="3.20.20.450:FF:000001">
    <property type="entry name" value="Cyclic di-GMP phosphodiesterase yahA"/>
    <property type="match status" value="1"/>
</dbReference>
<dbReference type="CDD" id="cd01948">
    <property type="entry name" value="EAL"/>
    <property type="match status" value="1"/>
</dbReference>
<feature type="transmembrane region" description="Helical" evidence="1">
    <location>
        <begin position="12"/>
        <end position="31"/>
    </location>
</feature>
<keyword evidence="1" id="KW-1133">Transmembrane helix</keyword>
<dbReference type="InterPro" id="IPR052155">
    <property type="entry name" value="Biofilm_reg_signaling"/>
</dbReference>
<dbReference type="Gene3D" id="3.30.450.20">
    <property type="entry name" value="PAS domain"/>
    <property type="match status" value="2"/>
</dbReference>
<sequence length="952" mass="104439">MSPVMERGETGVSPQLWCVILTLGLALGWALPSVRFFSTPAQYLPVHTALEFVAMAVACMVFALAWNLRRQPGNSDKILLGAGFLAVCLIDFGHTLSYAGMPDLLTPSGPEKAINFWLAGRYVAAAALLGIAVLPKRDLSACAGNCLVAGVVVVAACAWWLGLMHPQWFPRTFVPGEGLTPFKIGAEYLLAALYALAAWGLLVKAKRTDNANLHWLAAAAWVQGLAEMFFTLYGEVTDLFNLLGHVYKAVAYLMVYRAMFDAGVLAPFREMKLERSRLQALLSAIPDPVFVKNANGVFMSCNKAFERLLGAPEKSILGKTDYDFFDKDLADFFREKDRAATAAGRPLSNEEWLEFAADGYSGLFETTKTPLYLDGQAIGTLGIAHDITRRKRIEADLRLAAAAFESQTAMLVTDANGVILRVNQAFLRDTGYAVEECVGQTPRILRSGRHDPAFYQKMWESIRSSGVWQGEIWDRRKDGSIYPKWLTISAVLGDSGEVTHYIGLHQDVSERKLAESRIHQLAYYDQVTGLPNRILLQERLSQVMAKCRASSNYGVLLFVDLDNFKTLNDTLGHNVGDLLLKQVGEVLRRCSRESDTVARLGGDEFAVIMSELGTDPSAAMQGAEAAARYLLSELGRTFQLGNVIHRNTVSIGATLFKGEQESIESLMRQIDLAIYQAKGAGRNTVRFFDPSMEIALRERAAIEEALRYAIEEEQFLLHYQAQIGEDGRIEGAEVLLRWQHPERGMVSPAIFIPLAEETGDIVLLGSWVLKQAAAQLARWAESPVMAGLVLAVNVSAVQLRQPDFVEQVTTVLREAGADPGRLKLELTESMLVNDVEATIAKMQSLKAIGIGFSLDDFGTGYSSLSYLKRLPLSQLKIDQSFVRDVLVDANDVAIASSVVALAKSLGLGVIAEGVETEAQRELLAGIGCHCYQGYLFSRPLPIGDFERLVSGA</sequence>
<feature type="transmembrane region" description="Helical" evidence="1">
    <location>
        <begin position="113"/>
        <end position="134"/>
    </location>
</feature>
<dbReference type="STRING" id="159087.Daro_0505"/>
<feature type="transmembrane region" description="Helical" evidence="1">
    <location>
        <begin position="141"/>
        <end position="162"/>
    </location>
</feature>
<feature type="domain" description="EAL" evidence="4">
    <location>
        <begin position="699"/>
        <end position="952"/>
    </location>
</feature>
<dbReference type="CDD" id="cd01949">
    <property type="entry name" value="GGDEF"/>
    <property type="match status" value="1"/>
</dbReference>
<dbReference type="InterPro" id="IPR000160">
    <property type="entry name" value="GGDEF_dom"/>
</dbReference>
<dbReference type="InterPro" id="IPR035965">
    <property type="entry name" value="PAS-like_dom_sf"/>
</dbReference>
<evidence type="ECO:0000313" key="6">
    <source>
        <dbReference type="EMBL" id="AAZ45262.1"/>
    </source>
</evidence>
<dbReference type="OrthoDB" id="9813903at2"/>
<feature type="domain" description="PAS" evidence="2">
    <location>
        <begin position="274"/>
        <end position="344"/>
    </location>
</feature>
<dbReference type="Pfam" id="PF00990">
    <property type="entry name" value="GGDEF"/>
    <property type="match status" value="1"/>
</dbReference>
<dbReference type="EMBL" id="CP000089">
    <property type="protein sequence ID" value="AAZ45262.1"/>
    <property type="molecule type" value="Genomic_DNA"/>
</dbReference>
<dbReference type="InterPro" id="IPR013656">
    <property type="entry name" value="PAS_4"/>
</dbReference>
<dbReference type="Pfam" id="PF17159">
    <property type="entry name" value="MASE3"/>
    <property type="match status" value="1"/>
</dbReference>
<dbReference type="NCBIfam" id="TIGR00254">
    <property type="entry name" value="GGDEF"/>
    <property type="match status" value="1"/>
</dbReference>
<dbReference type="SMART" id="SM00052">
    <property type="entry name" value="EAL"/>
    <property type="match status" value="1"/>
</dbReference>
<feature type="transmembrane region" description="Helical" evidence="1">
    <location>
        <begin position="43"/>
        <end position="66"/>
    </location>
</feature>
<accession>Q47IR9</accession>
<dbReference type="NCBIfam" id="TIGR00229">
    <property type="entry name" value="sensory_box"/>
    <property type="match status" value="2"/>
</dbReference>
<dbReference type="AlphaFoldDB" id="Q47IR9"/>
<reference evidence="6" key="1">
    <citation type="submission" date="2005-08" db="EMBL/GenBank/DDBJ databases">
        <title>Complete sequence of Dechloromonas aromatica RCB.</title>
        <authorList>
            <person name="Salinero K.K."/>
            <person name="Copeland A."/>
            <person name="Lucas S."/>
            <person name="Lapidus A."/>
            <person name="Barry K."/>
            <person name="Detter J.C."/>
            <person name="Glavina T."/>
            <person name="Hammon N."/>
            <person name="Israni S."/>
            <person name="Pitluck S."/>
            <person name="Di Bartolo G."/>
            <person name="Trong S."/>
            <person name="Schmutz J."/>
            <person name="Larimer F."/>
            <person name="Land M."/>
            <person name="Ivanova N."/>
            <person name="Richardson P."/>
        </authorList>
    </citation>
    <scope>NUCLEOTIDE SEQUENCE</scope>
    <source>
        <strain evidence="6">RCB</strain>
    </source>
</reference>
<dbReference type="SUPFAM" id="SSF141868">
    <property type="entry name" value="EAL domain-like"/>
    <property type="match status" value="1"/>
</dbReference>
<dbReference type="PROSITE" id="PS50113">
    <property type="entry name" value="PAC"/>
    <property type="match status" value="1"/>
</dbReference>
<dbReference type="InterPro" id="IPR001633">
    <property type="entry name" value="EAL_dom"/>
</dbReference>
<dbReference type="InterPro" id="IPR035919">
    <property type="entry name" value="EAL_sf"/>
</dbReference>
<feature type="transmembrane region" description="Helical" evidence="1">
    <location>
        <begin position="215"/>
        <end position="234"/>
    </location>
</feature>
<dbReference type="InterPro" id="IPR000700">
    <property type="entry name" value="PAS-assoc_C"/>
</dbReference>
<dbReference type="HOGENOM" id="CLU_000445_70_20_4"/>
<dbReference type="Pfam" id="PF08448">
    <property type="entry name" value="PAS_4"/>
    <property type="match status" value="1"/>
</dbReference>
<dbReference type="SMART" id="SM00267">
    <property type="entry name" value="GGDEF"/>
    <property type="match status" value="1"/>
</dbReference>
<dbReference type="CDD" id="cd00130">
    <property type="entry name" value="PAS"/>
    <property type="match status" value="2"/>
</dbReference>
<dbReference type="InterPro" id="IPR029787">
    <property type="entry name" value="Nucleotide_cyclase"/>
</dbReference>
<dbReference type="SMART" id="SM00086">
    <property type="entry name" value="PAC"/>
    <property type="match status" value="2"/>
</dbReference>
<proteinExistence type="predicted"/>